<dbReference type="InterPro" id="IPR046346">
    <property type="entry name" value="Aminoacid_DH-like_N_sf"/>
</dbReference>
<dbReference type="InterPro" id="IPR016211">
    <property type="entry name" value="Glu/Phe/Leu/Val/Trp_DH_bac/arc"/>
</dbReference>
<protein>
    <submittedName>
        <fullName evidence="8">Leucine dehydrogenase</fullName>
    </submittedName>
</protein>
<evidence type="ECO:0000256" key="2">
    <source>
        <dbReference type="ARBA" id="ARBA00023002"/>
    </source>
</evidence>
<evidence type="ECO:0000256" key="3">
    <source>
        <dbReference type="ARBA" id="ARBA00023027"/>
    </source>
</evidence>
<evidence type="ECO:0000256" key="1">
    <source>
        <dbReference type="ARBA" id="ARBA00006382"/>
    </source>
</evidence>
<dbReference type="GO" id="GO:0016639">
    <property type="term" value="F:oxidoreductase activity, acting on the CH-NH2 group of donors, NAD or NADP as acceptor"/>
    <property type="evidence" value="ECO:0007669"/>
    <property type="project" value="InterPro"/>
</dbReference>
<dbReference type="SUPFAM" id="SSF53223">
    <property type="entry name" value="Aminoacid dehydrogenase-like, N-terminal domain"/>
    <property type="match status" value="1"/>
</dbReference>
<evidence type="ECO:0000256" key="5">
    <source>
        <dbReference type="PIRSR" id="PIRSR000188-2"/>
    </source>
</evidence>
<dbReference type="RefSeq" id="WP_066198291.1">
    <property type="nucleotide sequence ID" value="NZ_CBCSAS010000001.1"/>
</dbReference>
<dbReference type="PIRSF" id="PIRSF000188">
    <property type="entry name" value="Phe_leu_dh"/>
    <property type="match status" value="1"/>
</dbReference>
<keyword evidence="9" id="KW-1185">Reference proteome</keyword>
<dbReference type="CDD" id="cd01075">
    <property type="entry name" value="NAD_bind_Leu_Phe_Val_DH"/>
    <property type="match status" value="1"/>
</dbReference>
<dbReference type="PANTHER" id="PTHR42722">
    <property type="entry name" value="LEUCINE DEHYDROGENASE"/>
    <property type="match status" value="1"/>
</dbReference>
<dbReference type="InterPro" id="IPR033524">
    <property type="entry name" value="Glu/Leu/Phe/Val_DH_AS"/>
</dbReference>
<dbReference type="InterPro" id="IPR006096">
    <property type="entry name" value="Glu/Leu/Phe/Val/Trp_DH_C"/>
</dbReference>
<dbReference type="GO" id="GO:0006520">
    <property type="term" value="P:amino acid metabolic process"/>
    <property type="evidence" value="ECO:0007669"/>
    <property type="project" value="InterPro"/>
</dbReference>
<dbReference type="InterPro" id="IPR036291">
    <property type="entry name" value="NAD(P)-bd_dom_sf"/>
</dbReference>
<gene>
    <name evidence="8" type="ORF">SA87_08200</name>
</gene>
<dbReference type="Pfam" id="PF00208">
    <property type="entry name" value="ELFV_dehydrog"/>
    <property type="match status" value="1"/>
</dbReference>
<feature type="active site" description="Proton donor/acceptor" evidence="4">
    <location>
        <position position="87"/>
    </location>
</feature>
<dbReference type="PANTHER" id="PTHR42722:SF1">
    <property type="entry name" value="VALINE DEHYDROGENASE"/>
    <property type="match status" value="1"/>
</dbReference>
<accession>A0A179ISM4</accession>
<dbReference type="InterPro" id="IPR006097">
    <property type="entry name" value="Glu/Leu/Phe/Val/Trp_DH_dimer"/>
</dbReference>
<dbReference type="AlphaFoldDB" id="A0A179ISM4"/>
<evidence type="ECO:0000313" key="8">
    <source>
        <dbReference type="EMBL" id="OAR05335.1"/>
    </source>
</evidence>
<evidence type="ECO:0000259" key="7">
    <source>
        <dbReference type="SMART" id="SM00839"/>
    </source>
</evidence>
<feature type="domain" description="Glutamate/phenylalanine/leucine/valine/L-tryptophan dehydrogenase C-terminal" evidence="7">
    <location>
        <begin position="151"/>
        <end position="358"/>
    </location>
</feature>
<feature type="binding site" evidence="5">
    <location>
        <begin position="187"/>
        <end position="192"/>
    </location>
    <ligand>
        <name>NAD(+)</name>
        <dbReference type="ChEBI" id="CHEBI:57540"/>
    </ligand>
</feature>
<dbReference type="SMART" id="SM00839">
    <property type="entry name" value="ELFV_dehydrog"/>
    <property type="match status" value="1"/>
</dbReference>
<keyword evidence="5" id="KW-0547">Nucleotide-binding</keyword>
<dbReference type="Proteomes" id="UP000243024">
    <property type="component" value="Unassembled WGS sequence"/>
</dbReference>
<comment type="caution">
    <text evidence="8">The sequence shown here is derived from an EMBL/GenBank/DDBJ whole genome shotgun (WGS) entry which is preliminary data.</text>
</comment>
<dbReference type="PRINTS" id="PR00082">
    <property type="entry name" value="GLFDHDRGNASE"/>
</dbReference>
<dbReference type="SUPFAM" id="SSF51735">
    <property type="entry name" value="NAD(P)-binding Rossmann-fold domains"/>
    <property type="match status" value="1"/>
</dbReference>
<reference evidence="8 9" key="1">
    <citation type="submission" date="2015-09" db="EMBL/GenBank/DDBJ databases">
        <title>Draft genome sequence of Hydrogenibacillus schlegelii DSM 2000.</title>
        <authorList>
            <person name="Hemp J."/>
        </authorList>
    </citation>
    <scope>NUCLEOTIDE SEQUENCE [LARGE SCALE GENOMIC DNA]</scope>
    <source>
        <strain evidence="8 9">MA 48</strain>
    </source>
</reference>
<dbReference type="Gene3D" id="3.40.50.10860">
    <property type="entry name" value="Leucine Dehydrogenase, chain A, domain 1"/>
    <property type="match status" value="1"/>
</dbReference>
<sequence length="377" mass="41196">MLDLPTVARGDLFSAIGDHEHVLFFHDPDVGLKGIIAIHDTSLGPALGGTRMAPYPDLEAALFDALRLARGMTWKAVAADLDVGGGKAVLIGDPEKDRSPELFRAFGRQVHALGGRFYTGTDMGTRPEDFAYAYQETPYLVGLPEAYGGSGDSSVTTAEGVVGAIRVTLEFLDGDGDLKDRTFVVQGLGKVGLKVAHRLLEAGGRLIVADPSAERVDAFRRLAESFGKTFQIVSPEAIYDAEADVFVPCAYGGVITEAVARRLRVRAIVGSANQPLAHPGIAETLKAKNILFAPDYLANAGGLIQVADELFGPNPRRVEQKLSVVLETLRFVYRRSDAEGLTTVEAAERLVRERWERRKRLNVRYRPDVPPKWRFRR</sequence>
<organism evidence="8 9">
    <name type="scientific">Hydrogenibacillus schlegelii</name>
    <name type="common">Bacillus schlegelii</name>
    <dbReference type="NCBI Taxonomy" id="1484"/>
    <lineage>
        <taxon>Bacteria</taxon>
        <taxon>Bacillati</taxon>
        <taxon>Bacillota</taxon>
        <taxon>Bacilli</taxon>
        <taxon>Bacillales</taxon>
        <taxon>Bacillales Family X. Incertae Sedis</taxon>
        <taxon>Hydrogenibacillus</taxon>
    </lineage>
</organism>
<dbReference type="Gene3D" id="3.40.50.720">
    <property type="entry name" value="NAD(P)-binding Rossmann-like Domain"/>
    <property type="match status" value="1"/>
</dbReference>
<dbReference type="STRING" id="1484.SA87_08200"/>
<keyword evidence="2 6" id="KW-0560">Oxidoreductase</keyword>
<dbReference type="PROSITE" id="PS00074">
    <property type="entry name" value="GLFV_DEHYDROGENASE"/>
    <property type="match status" value="1"/>
</dbReference>
<evidence type="ECO:0000256" key="6">
    <source>
        <dbReference type="RuleBase" id="RU004417"/>
    </source>
</evidence>
<evidence type="ECO:0000313" key="9">
    <source>
        <dbReference type="Proteomes" id="UP000243024"/>
    </source>
</evidence>
<comment type="similarity">
    <text evidence="1 6">Belongs to the Glu/Leu/Phe/Val dehydrogenases family.</text>
</comment>
<proteinExistence type="inferred from homology"/>
<dbReference type="Pfam" id="PF02812">
    <property type="entry name" value="ELFV_dehydrog_N"/>
    <property type="match status" value="1"/>
</dbReference>
<dbReference type="InterPro" id="IPR006095">
    <property type="entry name" value="Glu/Leu/Phe/Val/Trp_DH"/>
</dbReference>
<dbReference type="OrthoDB" id="9803297at2"/>
<dbReference type="EMBL" id="JXBB01000002">
    <property type="protein sequence ID" value="OAR05335.1"/>
    <property type="molecule type" value="Genomic_DNA"/>
</dbReference>
<dbReference type="GO" id="GO:0000166">
    <property type="term" value="F:nucleotide binding"/>
    <property type="evidence" value="ECO:0007669"/>
    <property type="project" value="UniProtKB-KW"/>
</dbReference>
<name>A0A179ISM4_HYDSH</name>
<keyword evidence="3 5" id="KW-0520">NAD</keyword>
<evidence type="ECO:0000256" key="4">
    <source>
        <dbReference type="PIRSR" id="PIRSR000188-1"/>
    </source>
</evidence>